<keyword evidence="4 6" id="KW-0472">Membrane</keyword>
<dbReference type="InterPro" id="IPR000412">
    <property type="entry name" value="ABC_2_transport"/>
</dbReference>
<feature type="transmembrane region" description="Helical" evidence="6">
    <location>
        <begin position="99"/>
        <end position="125"/>
    </location>
</feature>
<keyword evidence="2 6" id="KW-0812">Transmembrane</keyword>
<dbReference type="InterPro" id="IPR051784">
    <property type="entry name" value="Nod_factor_ABC_transporter"/>
</dbReference>
<feature type="transmembrane region" description="Helical" evidence="6">
    <location>
        <begin position="54"/>
        <end position="78"/>
    </location>
</feature>
<evidence type="ECO:0000256" key="5">
    <source>
        <dbReference type="ARBA" id="ARBA00023251"/>
    </source>
</evidence>
<dbReference type="RefSeq" id="WP_181611767.1">
    <property type="nucleotide sequence ID" value="NZ_BAABAM010000003.1"/>
</dbReference>
<comment type="subcellular location">
    <subcellularLocation>
        <location evidence="6">Cell membrane</location>
        <topology evidence="6">Multi-pass membrane protein</topology>
    </subcellularLocation>
    <subcellularLocation>
        <location evidence="1">Membrane</location>
        <topology evidence="1">Multi-pass membrane protein</topology>
    </subcellularLocation>
</comment>
<dbReference type="PANTHER" id="PTHR43229:SF6">
    <property type="entry name" value="ABC-TYPE MULTIDRUG TRANSPORT SYSTEM, PERMEASE COMPONENT"/>
    <property type="match status" value="1"/>
</dbReference>
<sequence>MTVALARAGFELKVFFRERDQVVFTFSLPIVLLVLFGSIFTGEYPGTGVTVAEVYTAGMIGAAVLAVSLQNLGISIAVEREEGALKRLSGTPLPKYAYFAGKVGSVLVMALCEIALLLAVAVLLYDIDLPRGTAWLTFAWVVFLGLTSGCLLGIAASSLAGSAKSAGAVITLPFLVLQFISGVFIPFTELPGWLTDVAAIFPLKWMCQGLRAVFLGDGGLVLQPTGSYELAKTALVLGAWVIGGLVLCLMTFRWKSRRDG</sequence>
<protein>
    <recommendedName>
        <fullName evidence="6">Transport permease protein</fullName>
    </recommendedName>
</protein>
<comment type="similarity">
    <text evidence="6">Belongs to the ABC-2 integral membrane protein family.</text>
</comment>
<dbReference type="PIRSF" id="PIRSF006648">
    <property type="entry name" value="DrrB"/>
    <property type="match status" value="1"/>
</dbReference>
<evidence type="ECO:0000256" key="2">
    <source>
        <dbReference type="ARBA" id="ARBA00022692"/>
    </source>
</evidence>
<evidence type="ECO:0000256" key="4">
    <source>
        <dbReference type="ARBA" id="ARBA00023136"/>
    </source>
</evidence>
<dbReference type="InterPro" id="IPR013525">
    <property type="entry name" value="ABC2_TM"/>
</dbReference>
<dbReference type="Proteomes" id="UP000530928">
    <property type="component" value="Unassembled WGS sequence"/>
</dbReference>
<keyword evidence="6" id="KW-1003">Cell membrane</keyword>
<dbReference type="EMBL" id="JACDUR010000004">
    <property type="protein sequence ID" value="MBA2893070.1"/>
    <property type="molecule type" value="Genomic_DNA"/>
</dbReference>
<evidence type="ECO:0000256" key="6">
    <source>
        <dbReference type="RuleBase" id="RU361157"/>
    </source>
</evidence>
<comment type="caution">
    <text evidence="8">The sequence shown here is derived from an EMBL/GenBank/DDBJ whole genome shotgun (WGS) entry which is preliminary data.</text>
</comment>
<evidence type="ECO:0000256" key="1">
    <source>
        <dbReference type="ARBA" id="ARBA00004141"/>
    </source>
</evidence>
<proteinExistence type="inferred from homology"/>
<dbReference type="GO" id="GO:0140359">
    <property type="term" value="F:ABC-type transporter activity"/>
    <property type="evidence" value="ECO:0007669"/>
    <property type="project" value="InterPro"/>
</dbReference>
<dbReference type="PANTHER" id="PTHR43229">
    <property type="entry name" value="NODULATION PROTEIN J"/>
    <property type="match status" value="1"/>
</dbReference>
<dbReference type="PROSITE" id="PS51012">
    <property type="entry name" value="ABC_TM2"/>
    <property type="match status" value="1"/>
</dbReference>
<feature type="domain" description="ABC transmembrane type-2" evidence="7">
    <location>
        <begin position="20"/>
        <end position="255"/>
    </location>
</feature>
<dbReference type="AlphaFoldDB" id="A0A7W0CL01"/>
<dbReference type="Pfam" id="PF01061">
    <property type="entry name" value="ABC2_membrane"/>
    <property type="match status" value="1"/>
</dbReference>
<organism evidence="8 9">
    <name type="scientific">Nonomuraea soli</name>
    <dbReference type="NCBI Taxonomy" id="1032476"/>
    <lineage>
        <taxon>Bacteria</taxon>
        <taxon>Bacillati</taxon>
        <taxon>Actinomycetota</taxon>
        <taxon>Actinomycetes</taxon>
        <taxon>Streptosporangiales</taxon>
        <taxon>Streptosporangiaceae</taxon>
        <taxon>Nonomuraea</taxon>
    </lineage>
</organism>
<accession>A0A7W0CL01</accession>
<feature type="transmembrane region" description="Helical" evidence="6">
    <location>
        <begin position="230"/>
        <end position="252"/>
    </location>
</feature>
<feature type="transmembrane region" description="Helical" evidence="6">
    <location>
        <begin position="137"/>
        <end position="156"/>
    </location>
</feature>
<keyword evidence="9" id="KW-1185">Reference proteome</keyword>
<dbReference type="InterPro" id="IPR047817">
    <property type="entry name" value="ABC2_TM_bact-type"/>
</dbReference>
<feature type="transmembrane region" description="Helical" evidence="6">
    <location>
        <begin position="21"/>
        <end position="42"/>
    </location>
</feature>
<reference evidence="8 9" key="1">
    <citation type="submission" date="2020-07" db="EMBL/GenBank/DDBJ databases">
        <title>Genomic Encyclopedia of Type Strains, Phase IV (KMG-IV): sequencing the most valuable type-strain genomes for metagenomic binning, comparative biology and taxonomic classification.</title>
        <authorList>
            <person name="Goeker M."/>
        </authorList>
    </citation>
    <scope>NUCLEOTIDE SEQUENCE [LARGE SCALE GENOMIC DNA]</scope>
    <source>
        <strain evidence="8 9">DSM 45533</strain>
    </source>
</reference>
<keyword evidence="6" id="KW-0813">Transport</keyword>
<evidence type="ECO:0000313" key="8">
    <source>
        <dbReference type="EMBL" id="MBA2893070.1"/>
    </source>
</evidence>
<name>A0A7W0CL01_9ACTN</name>
<evidence type="ECO:0000313" key="9">
    <source>
        <dbReference type="Proteomes" id="UP000530928"/>
    </source>
</evidence>
<gene>
    <name evidence="8" type="ORF">HNR30_004424</name>
</gene>
<feature type="transmembrane region" description="Helical" evidence="6">
    <location>
        <begin position="168"/>
        <end position="187"/>
    </location>
</feature>
<keyword evidence="3 6" id="KW-1133">Transmembrane helix</keyword>
<evidence type="ECO:0000256" key="3">
    <source>
        <dbReference type="ARBA" id="ARBA00022989"/>
    </source>
</evidence>
<dbReference type="GO" id="GO:0043190">
    <property type="term" value="C:ATP-binding cassette (ABC) transporter complex"/>
    <property type="evidence" value="ECO:0007669"/>
    <property type="project" value="InterPro"/>
</dbReference>
<dbReference type="GO" id="GO:0046677">
    <property type="term" value="P:response to antibiotic"/>
    <property type="evidence" value="ECO:0007669"/>
    <property type="project" value="UniProtKB-KW"/>
</dbReference>
<evidence type="ECO:0000259" key="7">
    <source>
        <dbReference type="PROSITE" id="PS51012"/>
    </source>
</evidence>
<keyword evidence="5" id="KW-0046">Antibiotic resistance</keyword>